<dbReference type="Proteomes" id="UP000439986">
    <property type="component" value="Unassembled WGS sequence"/>
</dbReference>
<organism evidence="2 3">
    <name type="scientific">Duganella aquatilis</name>
    <dbReference type="NCBI Taxonomy" id="2666082"/>
    <lineage>
        <taxon>Bacteria</taxon>
        <taxon>Pseudomonadati</taxon>
        <taxon>Pseudomonadota</taxon>
        <taxon>Betaproteobacteria</taxon>
        <taxon>Burkholderiales</taxon>
        <taxon>Oxalobacteraceae</taxon>
        <taxon>Telluria group</taxon>
        <taxon>Duganella</taxon>
    </lineage>
</organism>
<dbReference type="EMBL" id="WKJL01000013">
    <property type="protein sequence ID" value="MRW85968.1"/>
    <property type="molecule type" value="Genomic_DNA"/>
</dbReference>
<evidence type="ECO:0000313" key="2">
    <source>
        <dbReference type="EMBL" id="MRW85968.1"/>
    </source>
</evidence>
<feature type="compositionally biased region" description="Polar residues" evidence="1">
    <location>
        <begin position="29"/>
        <end position="40"/>
    </location>
</feature>
<keyword evidence="3" id="KW-1185">Reference proteome</keyword>
<proteinExistence type="predicted"/>
<dbReference type="RefSeq" id="WP_154359230.1">
    <property type="nucleotide sequence ID" value="NZ_WKJL01000013.1"/>
</dbReference>
<feature type="region of interest" description="Disordered" evidence="1">
    <location>
        <begin position="1"/>
        <end position="91"/>
    </location>
</feature>
<gene>
    <name evidence="2" type="ORF">GJ698_17990</name>
</gene>
<name>A0A844D1I2_9BURK</name>
<evidence type="ECO:0008006" key="4">
    <source>
        <dbReference type="Google" id="ProtNLM"/>
    </source>
</evidence>
<protein>
    <recommendedName>
        <fullName evidence="4">Stress-induced protein</fullName>
    </recommendedName>
</protein>
<comment type="caution">
    <text evidence="2">The sequence shown here is derived from an EMBL/GenBank/DDBJ whole genome shotgun (WGS) entry which is preliminary data.</text>
</comment>
<sequence>MATSNQGGRAAHASGNAHEFTSEEARAAGSQSHKNDGNQQSGAAGSRGSKDDSDSDSDSAAGSKSGGSGGTRAGTSEQNAEAGRQSQKKDS</sequence>
<accession>A0A844D1I2</accession>
<evidence type="ECO:0000313" key="3">
    <source>
        <dbReference type="Proteomes" id="UP000439986"/>
    </source>
</evidence>
<dbReference type="AlphaFoldDB" id="A0A844D1I2"/>
<reference evidence="2 3" key="1">
    <citation type="submission" date="2019-11" db="EMBL/GenBank/DDBJ databases">
        <title>Novel species isolated from a subtropical stream in China.</title>
        <authorList>
            <person name="Lu H."/>
        </authorList>
    </citation>
    <scope>NUCLEOTIDE SEQUENCE [LARGE SCALE GENOMIC DNA]</scope>
    <source>
        <strain evidence="2 3">FT26W</strain>
    </source>
</reference>
<evidence type="ECO:0000256" key="1">
    <source>
        <dbReference type="SAM" id="MobiDB-lite"/>
    </source>
</evidence>